<dbReference type="Proteomes" id="UP000186074">
    <property type="component" value="Chromosome"/>
</dbReference>
<proteinExistence type="predicted"/>
<keyword evidence="1" id="KW-0472">Membrane</keyword>
<dbReference type="OrthoDB" id="5348724at2"/>
<dbReference type="RefSeq" id="WP_076087671.1">
    <property type="nucleotide sequence ID" value="NZ_CP019070.1"/>
</dbReference>
<keyword evidence="3" id="KW-1185">Reference proteome</keyword>
<accession>A0A1P8KNV7</accession>
<sequence length="253" mass="28937">MASRCEDEFNPWPSFVDIFSSVILVLLLFLLVVLVNLGYYAQFKYKVSYTGSISNDDIILNNNRSSEENELNTKKVTDPSAGSNSNSDINIKIINEQKQRILTLQNQIEVNENQNSAEKSNKIESAGIDIADKNETNDENQKIIENKDYLIVTYKSNEIFVDDGITRKIKQFLSSAKERSGKHEIHIYTKDMKKQLSATISKQISLARTISTRNLIRKFGYEKKDVKIDLTKEPNIKEKIDDTNGYLVITIKK</sequence>
<protein>
    <submittedName>
        <fullName evidence="2">Uncharacterized protein</fullName>
    </submittedName>
</protein>
<dbReference type="AlphaFoldDB" id="A0A1P8KNV7"/>
<evidence type="ECO:0000313" key="2">
    <source>
        <dbReference type="EMBL" id="APW66193.1"/>
    </source>
</evidence>
<gene>
    <name evidence="2" type="ORF">LPB137_10205</name>
</gene>
<name>A0A1P8KNV7_9BACT</name>
<keyword evidence="1" id="KW-0812">Transmembrane</keyword>
<reference evidence="2 3" key="1">
    <citation type="submission" date="2017-01" db="EMBL/GenBank/DDBJ databases">
        <title>Genome sequencing of Arcobacter sp. LPB0137.</title>
        <authorList>
            <person name="Lee G.-W."/>
            <person name="Yi H."/>
        </authorList>
    </citation>
    <scope>NUCLEOTIDE SEQUENCE [LARGE SCALE GENOMIC DNA]</scope>
    <source>
        <strain evidence="2 3">LPB0137</strain>
    </source>
</reference>
<dbReference type="STRING" id="1850254.LPB137_10205"/>
<keyword evidence="1" id="KW-1133">Transmembrane helix</keyword>
<dbReference type="EMBL" id="CP019070">
    <property type="protein sequence ID" value="APW66193.1"/>
    <property type="molecule type" value="Genomic_DNA"/>
</dbReference>
<dbReference type="KEGG" id="alp:LPB137_10205"/>
<evidence type="ECO:0000256" key="1">
    <source>
        <dbReference type="SAM" id="Phobius"/>
    </source>
</evidence>
<evidence type="ECO:0000313" key="3">
    <source>
        <dbReference type="Proteomes" id="UP000186074"/>
    </source>
</evidence>
<organism evidence="2 3">
    <name type="scientific">Poseidonibacter parvus</name>
    <dbReference type="NCBI Taxonomy" id="1850254"/>
    <lineage>
        <taxon>Bacteria</taxon>
        <taxon>Pseudomonadati</taxon>
        <taxon>Campylobacterota</taxon>
        <taxon>Epsilonproteobacteria</taxon>
        <taxon>Campylobacterales</taxon>
        <taxon>Arcobacteraceae</taxon>
        <taxon>Poseidonibacter</taxon>
    </lineage>
</organism>
<feature type="transmembrane region" description="Helical" evidence="1">
    <location>
        <begin position="18"/>
        <end position="39"/>
    </location>
</feature>